<dbReference type="InterPro" id="IPR032675">
    <property type="entry name" value="LRR_dom_sf"/>
</dbReference>
<protein>
    <submittedName>
        <fullName evidence="1">Uncharacterized protein</fullName>
    </submittedName>
</protein>
<dbReference type="EMBL" id="JRKL02005251">
    <property type="protein sequence ID" value="KAF3950835.1"/>
    <property type="molecule type" value="Genomic_DNA"/>
</dbReference>
<dbReference type="Proteomes" id="UP000737018">
    <property type="component" value="Unassembled WGS sequence"/>
</dbReference>
<organism evidence="1 2">
    <name type="scientific">Castanea mollissima</name>
    <name type="common">Chinese chestnut</name>
    <dbReference type="NCBI Taxonomy" id="60419"/>
    <lineage>
        <taxon>Eukaryota</taxon>
        <taxon>Viridiplantae</taxon>
        <taxon>Streptophyta</taxon>
        <taxon>Embryophyta</taxon>
        <taxon>Tracheophyta</taxon>
        <taxon>Spermatophyta</taxon>
        <taxon>Magnoliopsida</taxon>
        <taxon>eudicotyledons</taxon>
        <taxon>Gunneridae</taxon>
        <taxon>Pentapetalae</taxon>
        <taxon>rosids</taxon>
        <taxon>fabids</taxon>
        <taxon>Fagales</taxon>
        <taxon>Fagaceae</taxon>
        <taxon>Castanea</taxon>
    </lineage>
</organism>
<dbReference type="AlphaFoldDB" id="A0A8J4QC52"/>
<evidence type="ECO:0000313" key="2">
    <source>
        <dbReference type="Proteomes" id="UP000737018"/>
    </source>
</evidence>
<accession>A0A8J4QC52</accession>
<comment type="caution">
    <text evidence="1">The sequence shown here is derived from an EMBL/GenBank/DDBJ whole genome shotgun (WGS) entry which is preliminary data.</text>
</comment>
<dbReference type="Gene3D" id="3.80.10.10">
    <property type="entry name" value="Ribonuclease Inhibitor"/>
    <property type="match status" value="1"/>
</dbReference>
<proteinExistence type="predicted"/>
<gene>
    <name evidence="1" type="ORF">CMV_023460</name>
</gene>
<dbReference type="SUPFAM" id="SSF52047">
    <property type="entry name" value="RNI-like"/>
    <property type="match status" value="1"/>
</dbReference>
<evidence type="ECO:0000313" key="1">
    <source>
        <dbReference type="EMBL" id="KAF3950835.1"/>
    </source>
</evidence>
<dbReference type="OrthoDB" id="775260at2759"/>
<reference evidence="1" key="1">
    <citation type="submission" date="2020-03" db="EMBL/GenBank/DDBJ databases">
        <title>Castanea mollissima Vanexum genome sequencing.</title>
        <authorList>
            <person name="Staton M."/>
        </authorList>
    </citation>
    <scope>NUCLEOTIDE SEQUENCE</scope>
    <source>
        <tissue evidence="1">Leaf</tissue>
    </source>
</reference>
<name>A0A8J4QC52_9ROSI</name>
<keyword evidence="2" id="KW-1185">Reference proteome</keyword>
<sequence length="176" mass="19172">MLDISKTMVSAAALAHIVHGNPGNCKLEEITLGWGFSSYLSLEALQPAIMSLRSITVGLGGSLGEDALKRLPAACPMLETVILHFQVISDTVIINILAYLRNLRSFHCWDVSFSIQECREVTANGVSSLLDCAAIEDLLLHHNGPGIQKTFTFYAASKLPMLRKISLECLQTKVSD</sequence>